<feature type="compositionally biased region" description="Low complexity" evidence="1">
    <location>
        <begin position="17"/>
        <end position="37"/>
    </location>
</feature>
<comment type="caution">
    <text evidence="2">The sequence shown here is derived from an EMBL/GenBank/DDBJ whole genome shotgun (WGS) entry which is preliminary data.</text>
</comment>
<dbReference type="AlphaFoldDB" id="A0ABD1W2G8"/>
<feature type="compositionally biased region" description="Pro residues" evidence="1">
    <location>
        <begin position="1"/>
        <end position="16"/>
    </location>
</feature>
<accession>A0ABD1W2G8</accession>
<sequence length="219" mass="23120">MPTQPPSKPPDPPPVLPENTPHNGGNTPPTTSNTANTISVENLEQSRSGLHWESQGTNPNALNSTISSQNLKTGPSPLISEVPKTLGVVSLAPDSSEFFTLENVLPNANREPVGPTTLHAPDHMIGHGITIQNLKFQAIPTPDAPEVAVFPTDHTLGNRGISPSTGLQLPHAPHPRTQHEIPHLPAKNQKIPTRDARGTHAPPLGPSRAARGAHSPAPN</sequence>
<protein>
    <submittedName>
        <fullName evidence="2">Uncharacterized protein</fullName>
    </submittedName>
</protein>
<proteinExistence type="predicted"/>
<gene>
    <name evidence="2" type="ORF">Fot_13077</name>
</gene>
<feature type="compositionally biased region" description="Polar residues" evidence="1">
    <location>
        <begin position="38"/>
        <end position="59"/>
    </location>
</feature>
<evidence type="ECO:0000313" key="2">
    <source>
        <dbReference type="EMBL" id="KAL2543844.1"/>
    </source>
</evidence>
<name>A0ABD1W2G8_9LAMI</name>
<dbReference type="Proteomes" id="UP001604277">
    <property type="component" value="Unassembled WGS sequence"/>
</dbReference>
<feature type="region of interest" description="Disordered" evidence="1">
    <location>
        <begin position="1"/>
        <end position="59"/>
    </location>
</feature>
<evidence type="ECO:0000313" key="3">
    <source>
        <dbReference type="Proteomes" id="UP001604277"/>
    </source>
</evidence>
<dbReference type="EMBL" id="JBFOLJ010000004">
    <property type="protein sequence ID" value="KAL2543844.1"/>
    <property type="molecule type" value="Genomic_DNA"/>
</dbReference>
<reference evidence="3" key="1">
    <citation type="submission" date="2024-07" db="EMBL/GenBank/DDBJ databases">
        <title>Two chromosome-level genome assemblies of Korean endemic species Abeliophyllum distichum and Forsythia ovata (Oleaceae).</title>
        <authorList>
            <person name="Jang H."/>
        </authorList>
    </citation>
    <scope>NUCLEOTIDE SEQUENCE [LARGE SCALE GENOMIC DNA]</scope>
</reference>
<keyword evidence="3" id="KW-1185">Reference proteome</keyword>
<evidence type="ECO:0000256" key="1">
    <source>
        <dbReference type="SAM" id="MobiDB-lite"/>
    </source>
</evidence>
<feature type="region of interest" description="Disordered" evidence="1">
    <location>
        <begin position="158"/>
        <end position="219"/>
    </location>
</feature>
<organism evidence="2 3">
    <name type="scientific">Forsythia ovata</name>
    <dbReference type="NCBI Taxonomy" id="205694"/>
    <lineage>
        <taxon>Eukaryota</taxon>
        <taxon>Viridiplantae</taxon>
        <taxon>Streptophyta</taxon>
        <taxon>Embryophyta</taxon>
        <taxon>Tracheophyta</taxon>
        <taxon>Spermatophyta</taxon>
        <taxon>Magnoliopsida</taxon>
        <taxon>eudicotyledons</taxon>
        <taxon>Gunneridae</taxon>
        <taxon>Pentapetalae</taxon>
        <taxon>asterids</taxon>
        <taxon>lamiids</taxon>
        <taxon>Lamiales</taxon>
        <taxon>Oleaceae</taxon>
        <taxon>Forsythieae</taxon>
        <taxon>Forsythia</taxon>
    </lineage>
</organism>